<keyword evidence="1 4" id="KW-0597">Phosphoprotein</keyword>
<feature type="binding site" evidence="5">
    <location>
        <begin position="190"/>
        <end position="192"/>
    </location>
    <ligand>
        <name>substrate</name>
    </ligand>
</feature>
<sequence length="581" mass="64433">MLIFALLNNYLKMKIKHLPLLIFALFTVSVSAQTKKNKTVIGTTPAAVVTTSAELPRPKLVVGIVVDQMRWDYLYRYYSRYSNNGFKRLLNEGFTCENTQIDYIPTFTAPGHTCIYTGSVPAIHGIAGNDFIIQATGKSMYCTEDTTVQTVGSTSTAGKMSPRNLLVTTVTDELKLATNFRSKVIGIALKDRGGILPAGHTANAAYWFDDKTGNWITSTYYMKDLPQWVKEFNDQKMPETYLKQDWTALYPLNTYLQSSPDSNSYEGKFKGMNAPTLPVKTSAMYKNNLGLIRSTPYGNTLTLDLAVAAINGEQLGQHDVTDFLAVSFSSTDYIGHQFGVNAIETEDTYLRLDRDFATFFTYLDAKVGKGNYTVFLTADHGAAHNTAFLKDHGIPADVWDDAVVLKNLNQYLQDKYKAEKLVLSLTNYQVNLNYRDIRYLHLDESVLKQDCINFLEKDPAVAFAVDMKKIQAADIPDALRTRIINGYNAEHSGEVQIILKPAYFTGHGSGDSGPTGTTHGTWNPYDNHIPLVFMGWGVKHGSLIRETHMTDIAATVAALLHIQAPNGSIGQPISEVLKGGQ</sequence>
<dbReference type="InterPro" id="IPR017850">
    <property type="entry name" value="Alkaline_phosphatase_core_sf"/>
</dbReference>
<dbReference type="SUPFAM" id="SSF53649">
    <property type="entry name" value="Alkaline phosphatase-like"/>
    <property type="match status" value="1"/>
</dbReference>
<dbReference type="Gene3D" id="3.30.1360.150">
    <property type="match status" value="1"/>
</dbReference>
<dbReference type="PANTHER" id="PTHR10151:SF120">
    <property type="entry name" value="BIS(5'-ADENOSYL)-TRIPHOSPHATASE"/>
    <property type="match status" value="1"/>
</dbReference>
<gene>
    <name evidence="7" type="ORF">MuYL_0687</name>
</gene>
<dbReference type="PIRSF" id="PIRSF031924">
    <property type="entry name" value="Pi-irrepressible_AP"/>
    <property type="match status" value="1"/>
</dbReference>
<feature type="chain" id="PRO_5012465882" evidence="6">
    <location>
        <begin position="33"/>
        <end position="581"/>
    </location>
</feature>
<dbReference type="Gene3D" id="3.40.720.10">
    <property type="entry name" value="Alkaline Phosphatase, subunit A"/>
    <property type="match status" value="1"/>
</dbReference>
<organism evidence="7 8">
    <name type="scientific">Mucilaginibacter xinganensis</name>
    <dbReference type="NCBI Taxonomy" id="1234841"/>
    <lineage>
        <taxon>Bacteria</taxon>
        <taxon>Pseudomonadati</taxon>
        <taxon>Bacteroidota</taxon>
        <taxon>Sphingobacteriia</taxon>
        <taxon>Sphingobacteriales</taxon>
        <taxon>Sphingobacteriaceae</taxon>
        <taxon>Mucilaginibacter</taxon>
    </lineage>
</organism>
<evidence type="ECO:0000256" key="4">
    <source>
        <dbReference type="PIRSR" id="PIRSR031924-50"/>
    </source>
</evidence>
<dbReference type="NCBIfam" id="NF042991">
    <property type="entry name" value="alk_phos_PafA"/>
    <property type="match status" value="1"/>
</dbReference>
<evidence type="ECO:0000256" key="2">
    <source>
        <dbReference type="ARBA" id="ARBA00022723"/>
    </source>
</evidence>
<dbReference type="InterPro" id="IPR026263">
    <property type="entry name" value="Alkaline_phosphatase_prok"/>
</dbReference>
<dbReference type="AlphaFoldDB" id="A0A223NS45"/>
<dbReference type="CDD" id="cd16016">
    <property type="entry name" value="AP-SPAP"/>
    <property type="match status" value="1"/>
</dbReference>
<dbReference type="PANTHER" id="PTHR10151">
    <property type="entry name" value="ECTONUCLEOTIDE PYROPHOSPHATASE/PHOSPHODIESTERASE"/>
    <property type="match status" value="1"/>
</dbReference>
<reference evidence="7 8" key="1">
    <citation type="submission" date="2017-08" db="EMBL/GenBank/DDBJ databases">
        <title>Complete genome sequence of Mucilaginibacter sp. strain BJC16-A31.</title>
        <authorList>
            <consortium name="Henan University of Science and Technology"/>
            <person name="You X."/>
        </authorList>
    </citation>
    <scope>NUCLEOTIDE SEQUENCE [LARGE SCALE GENOMIC DNA]</scope>
    <source>
        <strain evidence="7 8">BJC16-A31</strain>
    </source>
</reference>
<feature type="active site" description="Phosphothreonine intermediate" evidence="4">
    <location>
        <position position="108"/>
    </location>
</feature>
<dbReference type="Pfam" id="PF01663">
    <property type="entry name" value="Phosphodiest"/>
    <property type="match status" value="1"/>
</dbReference>
<proteinExistence type="predicted"/>
<feature type="signal peptide" evidence="6">
    <location>
        <begin position="1"/>
        <end position="32"/>
    </location>
</feature>
<evidence type="ECO:0000256" key="5">
    <source>
        <dbReference type="PIRSR" id="PIRSR031924-51"/>
    </source>
</evidence>
<accession>A0A223NS45</accession>
<evidence type="ECO:0000256" key="6">
    <source>
        <dbReference type="SAM" id="SignalP"/>
    </source>
</evidence>
<evidence type="ECO:0000313" key="8">
    <source>
        <dbReference type="Proteomes" id="UP000215002"/>
    </source>
</evidence>
<protein>
    <submittedName>
        <fullName evidence="7">Type I phosphodiesterase / nucleotide pyrophosphatase</fullName>
    </submittedName>
</protein>
<keyword evidence="8" id="KW-1185">Reference proteome</keyword>
<keyword evidence="3 6" id="KW-0732">Signal</keyword>
<evidence type="ECO:0000313" key="7">
    <source>
        <dbReference type="EMBL" id="ASU32590.1"/>
    </source>
</evidence>
<name>A0A223NS45_9SPHI</name>
<feature type="binding site" evidence="5">
    <location>
        <position position="129"/>
    </location>
    <ligand>
        <name>substrate</name>
    </ligand>
</feature>
<evidence type="ECO:0000256" key="3">
    <source>
        <dbReference type="ARBA" id="ARBA00022729"/>
    </source>
</evidence>
<dbReference type="GO" id="GO:0046872">
    <property type="term" value="F:metal ion binding"/>
    <property type="evidence" value="ECO:0007669"/>
    <property type="project" value="UniProtKB-KW"/>
</dbReference>
<dbReference type="GO" id="GO:0004035">
    <property type="term" value="F:alkaline phosphatase activity"/>
    <property type="evidence" value="ECO:0007669"/>
    <property type="project" value="InterPro"/>
</dbReference>
<evidence type="ECO:0000256" key="1">
    <source>
        <dbReference type="ARBA" id="ARBA00022553"/>
    </source>
</evidence>
<dbReference type="InterPro" id="IPR002591">
    <property type="entry name" value="Phosphodiest/P_Trfase"/>
</dbReference>
<keyword evidence="2" id="KW-0479">Metal-binding</keyword>
<dbReference type="KEGG" id="muc:MuYL_0687"/>
<dbReference type="Proteomes" id="UP000215002">
    <property type="component" value="Chromosome"/>
</dbReference>
<dbReference type="EMBL" id="CP022743">
    <property type="protein sequence ID" value="ASU32590.1"/>
    <property type="molecule type" value="Genomic_DNA"/>
</dbReference>